<keyword evidence="2" id="KW-1185">Reference proteome</keyword>
<evidence type="ECO:0000313" key="2">
    <source>
        <dbReference type="Proteomes" id="UP000823388"/>
    </source>
</evidence>
<dbReference type="EMBL" id="CM029039">
    <property type="protein sequence ID" value="KAG2639700.1"/>
    <property type="molecule type" value="Genomic_DNA"/>
</dbReference>
<gene>
    <name evidence="1" type="ORF">PVAP13_2KG031532</name>
</gene>
<comment type="caution">
    <text evidence="1">The sequence shown here is derived from an EMBL/GenBank/DDBJ whole genome shotgun (WGS) entry which is preliminary data.</text>
</comment>
<protein>
    <submittedName>
        <fullName evidence="1">Uncharacterized protein</fullName>
    </submittedName>
</protein>
<name>A0A8T0VWZ0_PANVG</name>
<dbReference type="AlphaFoldDB" id="A0A8T0VWZ0"/>
<sequence length="105" mass="11894">MIFFYLQEQICHYKLFRTHQRRPPRAPVRLLRRQGGPAPQPVPLDSASPLMLLIFVDVLFRAVSTSAEFGRGFGLLASEDLFLAACAQVKHPTAVQWLGDSNREE</sequence>
<accession>A0A8T0VWZ0</accession>
<organism evidence="1 2">
    <name type="scientific">Panicum virgatum</name>
    <name type="common">Blackwell switchgrass</name>
    <dbReference type="NCBI Taxonomy" id="38727"/>
    <lineage>
        <taxon>Eukaryota</taxon>
        <taxon>Viridiplantae</taxon>
        <taxon>Streptophyta</taxon>
        <taxon>Embryophyta</taxon>
        <taxon>Tracheophyta</taxon>
        <taxon>Spermatophyta</taxon>
        <taxon>Magnoliopsida</taxon>
        <taxon>Liliopsida</taxon>
        <taxon>Poales</taxon>
        <taxon>Poaceae</taxon>
        <taxon>PACMAD clade</taxon>
        <taxon>Panicoideae</taxon>
        <taxon>Panicodae</taxon>
        <taxon>Paniceae</taxon>
        <taxon>Panicinae</taxon>
        <taxon>Panicum</taxon>
        <taxon>Panicum sect. Hiantes</taxon>
    </lineage>
</organism>
<proteinExistence type="predicted"/>
<reference evidence="1" key="1">
    <citation type="submission" date="2020-05" db="EMBL/GenBank/DDBJ databases">
        <title>WGS assembly of Panicum virgatum.</title>
        <authorList>
            <person name="Lovell J.T."/>
            <person name="Jenkins J."/>
            <person name="Shu S."/>
            <person name="Juenger T.E."/>
            <person name="Schmutz J."/>
        </authorList>
    </citation>
    <scope>NUCLEOTIDE SEQUENCE</scope>
    <source>
        <strain evidence="1">AP13</strain>
    </source>
</reference>
<dbReference type="Proteomes" id="UP000823388">
    <property type="component" value="Chromosome 2K"/>
</dbReference>
<evidence type="ECO:0000313" key="1">
    <source>
        <dbReference type="EMBL" id="KAG2639700.1"/>
    </source>
</evidence>